<feature type="domain" description="Luciferase-like" evidence="1">
    <location>
        <begin position="1"/>
        <end position="321"/>
    </location>
</feature>
<evidence type="ECO:0000259" key="1">
    <source>
        <dbReference type="Pfam" id="PF00296"/>
    </source>
</evidence>
<dbReference type="EMBL" id="JBEPEK010000067">
    <property type="protein sequence ID" value="MER7180230.1"/>
    <property type="molecule type" value="Genomic_DNA"/>
</dbReference>
<dbReference type="InterPro" id="IPR011251">
    <property type="entry name" value="Luciferase-like_dom"/>
</dbReference>
<dbReference type="PANTHER" id="PTHR30137">
    <property type="entry name" value="LUCIFERASE-LIKE MONOOXYGENASE"/>
    <property type="match status" value="1"/>
</dbReference>
<gene>
    <name evidence="2" type="ORF">ABT404_12245</name>
</gene>
<protein>
    <submittedName>
        <fullName evidence="2">LLM class flavin-dependent oxidoreductase</fullName>
    </submittedName>
</protein>
<dbReference type="InterPro" id="IPR036661">
    <property type="entry name" value="Luciferase-like_sf"/>
</dbReference>
<proteinExistence type="predicted"/>
<reference evidence="2 3" key="1">
    <citation type="submission" date="2024-06" db="EMBL/GenBank/DDBJ databases">
        <title>The Natural Products Discovery Center: Release of the First 8490 Sequenced Strains for Exploring Actinobacteria Biosynthetic Diversity.</title>
        <authorList>
            <person name="Kalkreuter E."/>
            <person name="Kautsar S.A."/>
            <person name="Yang D."/>
            <person name="Bader C.D."/>
            <person name="Teijaro C.N."/>
            <person name="Fluegel L."/>
            <person name="Davis C.M."/>
            <person name="Simpson J.R."/>
            <person name="Lauterbach L."/>
            <person name="Steele A.D."/>
            <person name="Gui C."/>
            <person name="Meng S."/>
            <person name="Li G."/>
            <person name="Viehrig K."/>
            <person name="Ye F."/>
            <person name="Su P."/>
            <person name="Kiefer A.F."/>
            <person name="Nichols A."/>
            <person name="Cepeda A.J."/>
            <person name="Yan W."/>
            <person name="Fan B."/>
            <person name="Jiang Y."/>
            <person name="Adhikari A."/>
            <person name="Zheng C.-J."/>
            <person name="Schuster L."/>
            <person name="Cowan T.M."/>
            <person name="Smanski M.J."/>
            <person name="Chevrette M.G."/>
            <person name="De Carvalho L.P.S."/>
            <person name="Shen B."/>
        </authorList>
    </citation>
    <scope>NUCLEOTIDE SEQUENCE [LARGE SCALE GENOMIC DNA]</scope>
    <source>
        <strain evidence="2 3">NPDC000234</strain>
    </source>
</reference>
<sequence length="356" mass="39205">MRFFLYTNAQSPGPEADTRIIEALVEQSLVADRSGFEGIALTEHHFDNYNTYGNAFMMASYLAPQLTQATLLLALTVPATQNPIELAERANLLDQLTKGRAVIGVGPGSSPVEFAGLGRDHATRHAAMDEALDVAQRAWKLKQDTEPLTYSTAYDHGEVTGRIMPAPYGGKEHPRLARGTLSNDGFRWAAARGWPVFFGRYPAPQIAAKLALYRTALEENGHSPEVIEEALRWSFVQKMVYVADTDEQALADLIEPVRFYQSLIGRAFPKPKGDHVGEGVDVRKALGAAAGDPREFLDAAAFYGSPDTVAKKIEELAPTGLQNLACHMYFGDMAVEKVNRSMELFVNEVMPRFTDR</sequence>
<dbReference type="Pfam" id="PF00296">
    <property type="entry name" value="Bac_luciferase"/>
    <property type="match status" value="1"/>
</dbReference>
<keyword evidence="3" id="KW-1185">Reference proteome</keyword>
<accession>A0ABV1WU05</accession>
<dbReference type="Gene3D" id="3.20.20.30">
    <property type="entry name" value="Luciferase-like domain"/>
    <property type="match status" value="1"/>
</dbReference>
<dbReference type="Proteomes" id="UP001474181">
    <property type="component" value="Unassembled WGS sequence"/>
</dbReference>
<dbReference type="SUPFAM" id="SSF51679">
    <property type="entry name" value="Bacterial luciferase-like"/>
    <property type="match status" value="1"/>
</dbReference>
<evidence type="ECO:0000313" key="3">
    <source>
        <dbReference type="Proteomes" id="UP001474181"/>
    </source>
</evidence>
<evidence type="ECO:0000313" key="2">
    <source>
        <dbReference type="EMBL" id="MER7180230.1"/>
    </source>
</evidence>
<organism evidence="2 3">
    <name type="scientific">Streptomyces hyaluromycini</name>
    <dbReference type="NCBI Taxonomy" id="1377993"/>
    <lineage>
        <taxon>Bacteria</taxon>
        <taxon>Bacillati</taxon>
        <taxon>Actinomycetota</taxon>
        <taxon>Actinomycetes</taxon>
        <taxon>Kitasatosporales</taxon>
        <taxon>Streptomycetaceae</taxon>
        <taxon>Streptomyces</taxon>
    </lineage>
</organism>
<dbReference type="InterPro" id="IPR050766">
    <property type="entry name" value="Bact_Lucif_Oxidored"/>
</dbReference>
<dbReference type="RefSeq" id="WP_350780111.1">
    <property type="nucleotide sequence ID" value="NZ_JBEPEK010000067.1"/>
</dbReference>
<name>A0ABV1WU05_9ACTN</name>
<comment type="caution">
    <text evidence="2">The sequence shown here is derived from an EMBL/GenBank/DDBJ whole genome shotgun (WGS) entry which is preliminary data.</text>
</comment>
<dbReference type="PANTHER" id="PTHR30137:SF6">
    <property type="entry name" value="LUCIFERASE-LIKE MONOOXYGENASE"/>
    <property type="match status" value="1"/>
</dbReference>